<feature type="non-terminal residue" evidence="12">
    <location>
        <position position="1"/>
    </location>
</feature>
<evidence type="ECO:0000256" key="8">
    <source>
        <dbReference type="SAM" id="Phobius"/>
    </source>
</evidence>
<dbReference type="PROSITE" id="PS50893">
    <property type="entry name" value="ABC_TRANSPORTER_2"/>
    <property type="match status" value="2"/>
</dbReference>
<evidence type="ECO:0000256" key="5">
    <source>
        <dbReference type="ARBA" id="ARBA00022840"/>
    </source>
</evidence>
<evidence type="ECO:0000256" key="2">
    <source>
        <dbReference type="ARBA" id="ARBA00022448"/>
    </source>
</evidence>
<keyword evidence="7 8" id="KW-0472">Membrane</keyword>
<feature type="transmembrane region" description="Helical" evidence="8">
    <location>
        <begin position="609"/>
        <end position="635"/>
    </location>
</feature>
<name>A0ABM0LUF4_SACKO</name>
<reference evidence="12" key="1">
    <citation type="submission" date="2025-08" db="UniProtKB">
        <authorList>
            <consortium name="RefSeq"/>
        </authorList>
    </citation>
    <scope>IDENTIFICATION</scope>
    <source>
        <tissue evidence="12">Testes</tissue>
    </source>
</reference>
<dbReference type="RefSeq" id="XP_006811395.1">
    <property type="nucleotide sequence ID" value="XM_006811332.1"/>
</dbReference>
<feature type="domain" description="ABC transporter" evidence="9">
    <location>
        <begin position="938"/>
        <end position="1172"/>
    </location>
</feature>
<evidence type="ECO:0000256" key="7">
    <source>
        <dbReference type="ARBA" id="ARBA00023136"/>
    </source>
</evidence>
<keyword evidence="4" id="KW-0547">Nucleotide-binding</keyword>
<dbReference type="InterPro" id="IPR036640">
    <property type="entry name" value="ABC1_TM_sf"/>
</dbReference>
<evidence type="ECO:0000256" key="4">
    <source>
        <dbReference type="ARBA" id="ARBA00022741"/>
    </source>
</evidence>
<dbReference type="CDD" id="cd03244">
    <property type="entry name" value="ABCC_MRP_domain2"/>
    <property type="match status" value="1"/>
</dbReference>
<dbReference type="PANTHER" id="PTHR24223">
    <property type="entry name" value="ATP-BINDING CASSETTE SUB-FAMILY C"/>
    <property type="match status" value="1"/>
</dbReference>
<dbReference type="PROSITE" id="PS50929">
    <property type="entry name" value="ABC_TM1F"/>
    <property type="match status" value="2"/>
</dbReference>
<evidence type="ECO:0000313" key="11">
    <source>
        <dbReference type="Proteomes" id="UP000694865"/>
    </source>
</evidence>
<feature type="transmembrane region" description="Helical" evidence="8">
    <location>
        <begin position="144"/>
        <end position="170"/>
    </location>
</feature>
<keyword evidence="3 8" id="KW-0812">Transmembrane</keyword>
<dbReference type="InterPro" id="IPR017871">
    <property type="entry name" value="ABC_transporter-like_CS"/>
</dbReference>
<evidence type="ECO:0000256" key="1">
    <source>
        <dbReference type="ARBA" id="ARBA00004370"/>
    </source>
</evidence>
<feature type="transmembrane region" description="Helical" evidence="8">
    <location>
        <begin position="663"/>
        <end position="690"/>
    </location>
</feature>
<proteinExistence type="predicted"/>
<feature type="transmembrane region" description="Helical" evidence="8">
    <location>
        <begin position="877"/>
        <end position="895"/>
    </location>
</feature>
<accession>A0ABM0LUF4</accession>
<dbReference type="InterPro" id="IPR027417">
    <property type="entry name" value="P-loop_NTPase"/>
</dbReference>
<keyword evidence="2" id="KW-0813">Transport</keyword>
<keyword evidence="11" id="KW-1185">Reference proteome</keyword>
<feature type="transmembrane region" description="Helical" evidence="8">
    <location>
        <begin position="182"/>
        <end position="208"/>
    </location>
</feature>
<sequence>SFIYEKSLRISSWSLSGGEMTVGQITNHINVDAGIIQWFFIWQYFVWAAPYQIIVILILLYLKLGVASLVGAFIIFITTPLSYKIAKKMSMQLNKVLSISDVRLKKSNELIQGVKLLKLYGWEDLFTSSVEKVRSREVSEIMKAGVYMIATSFIAQAVPVVITFISFAVYASTNPTPLTPVIVFSSLALFNQLIQPMGTVSIVIGFFANSLASVERLRVFFAATEIKDFDCGRPLLSKGFDFNSGGDDAETLLDDPVIDDIEITGNDQDCLITNSSLLYDNGASYGTFNTESTVNQGTTAVPLPDSIALQVNKGHFAWDVDDAIVSLCNIDLMIPKGSLTMVIGLVGSGKSSVLSAILGEMTLISGTVQFNNLWNRISYCPQTAWLHNATIRENIVFGSAFDYKRYHSVLDVCALTPDLNLYAGGDMTEIGEKGINLSGGQKQRISVARAIYSKTDIIVMDDPLSALDVHVGKHLMEQAITGFVSNENRTVILVTHALQYLHHADQVIIMENGKIDKQGNLEEIEEGSDLCREWTGKIKLISDSETEGLSEEEMLHTDQRLLLDEDTEMPEKCMEKNQHRGAAASLIEEEDRERGSVSSRVYLAYGRAIGLRLVTIIMIVYALQCTALIMTNFWLSEWSDAGVDTMNQTKEEIEEQTQYYLNIYAALSFTYVGFVLLAISCQIIFSILAAKHLHKALLWNIFHAPMRFFDTTPTGRILNRFSSDTQMIDQKLWMTFNGLFQYSLQCISAIIVNIVVSPIFLVGIAPLVVLYYMILRYFVSTSRELQRLDNITRSPIYQHFSETLSGLSTIRAYRCEERFRRVLASVLHRHNVVQLFLHLSNRWVGVRLELVGSLFILVSGLGSLLSCVFLNLQPSLVGLALTQALLVSGCLFWTVRFTADCEMQMSAVERVEHYTEIETEQYQGVYNPPGDWPDRGDIQFENVSVRYADDLEAVLYNINIHFKSGQKIGICGRTGSGKSSLALTLLRMIDMYQGRIIIDGVDISSVPLLTLRSRLTIIPQDPTLFEGTIRFNLDPDYLKSDEELWEALEIAQLKISVSELDMQLDAQVSDGGENFSVGQRQLFCLARAFLRNSRIIIMDEVTASIDLKTDETLQYVITNAFADSTVLTIAHRISTIRNSDYIMVLSNGEVVEYDTPENLLKKDDGIFASLVKG</sequence>
<evidence type="ECO:0000256" key="3">
    <source>
        <dbReference type="ARBA" id="ARBA00022692"/>
    </source>
</evidence>
<feature type="domain" description="ABC transmembrane type-1" evidence="10">
    <location>
        <begin position="616"/>
        <end position="903"/>
    </location>
</feature>
<evidence type="ECO:0000259" key="10">
    <source>
        <dbReference type="PROSITE" id="PS50929"/>
    </source>
</evidence>
<gene>
    <name evidence="12" type="primary">LOC102804902</name>
</gene>
<feature type="transmembrane region" description="Helical" evidence="8">
    <location>
        <begin position="850"/>
        <end position="871"/>
    </location>
</feature>
<dbReference type="SUPFAM" id="SSF90123">
    <property type="entry name" value="ABC transporter transmembrane region"/>
    <property type="match status" value="2"/>
</dbReference>
<dbReference type="Proteomes" id="UP000694865">
    <property type="component" value="Unplaced"/>
</dbReference>
<dbReference type="CDD" id="cd03250">
    <property type="entry name" value="ABCC_MRP_domain1"/>
    <property type="match status" value="1"/>
</dbReference>
<dbReference type="InterPro" id="IPR003439">
    <property type="entry name" value="ABC_transporter-like_ATP-bd"/>
</dbReference>
<feature type="domain" description="ABC transporter" evidence="9">
    <location>
        <begin position="309"/>
        <end position="537"/>
    </location>
</feature>
<dbReference type="Gene3D" id="3.40.50.300">
    <property type="entry name" value="P-loop containing nucleotide triphosphate hydrolases"/>
    <property type="match status" value="2"/>
</dbReference>
<dbReference type="CDD" id="cd18602">
    <property type="entry name" value="ABC_6TM_SUR1_D2_like"/>
    <property type="match status" value="1"/>
</dbReference>
<evidence type="ECO:0000313" key="12">
    <source>
        <dbReference type="RefSeq" id="XP_006811395.1"/>
    </source>
</evidence>
<comment type="subcellular location">
    <subcellularLocation>
        <location evidence="1">Membrane</location>
    </subcellularLocation>
</comment>
<feature type="transmembrane region" description="Helical" evidence="8">
    <location>
        <begin position="44"/>
        <end position="62"/>
    </location>
</feature>
<dbReference type="PROSITE" id="PS00211">
    <property type="entry name" value="ABC_TRANSPORTER_1"/>
    <property type="match status" value="2"/>
</dbReference>
<protein>
    <submittedName>
        <fullName evidence="12">ATP-binding cassette sub-family C member 8-like</fullName>
    </submittedName>
</protein>
<dbReference type="Pfam" id="PF00005">
    <property type="entry name" value="ABC_tran"/>
    <property type="match status" value="2"/>
</dbReference>
<dbReference type="InterPro" id="IPR050173">
    <property type="entry name" value="ABC_transporter_C-like"/>
</dbReference>
<feature type="transmembrane region" description="Helical" evidence="8">
    <location>
        <begin position="732"/>
        <end position="752"/>
    </location>
</feature>
<organism evidence="11 12">
    <name type="scientific">Saccoglossus kowalevskii</name>
    <name type="common">Acorn worm</name>
    <dbReference type="NCBI Taxonomy" id="10224"/>
    <lineage>
        <taxon>Eukaryota</taxon>
        <taxon>Metazoa</taxon>
        <taxon>Hemichordata</taxon>
        <taxon>Enteropneusta</taxon>
        <taxon>Harrimaniidae</taxon>
        <taxon>Saccoglossus</taxon>
    </lineage>
</organism>
<dbReference type="Gene3D" id="1.20.1560.10">
    <property type="entry name" value="ABC transporter type 1, transmembrane domain"/>
    <property type="match status" value="2"/>
</dbReference>
<dbReference type="SUPFAM" id="SSF52540">
    <property type="entry name" value="P-loop containing nucleoside triphosphate hydrolases"/>
    <property type="match status" value="2"/>
</dbReference>
<keyword evidence="6 8" id="KW-1133">Transmembrane helix</keyword>
<feature type="transmembrane region" description="Helical" evidence="8">
    <location>
        <begin position="68"/>
        <end position="86"/>
    </location>
</feature>
<dbReference type="GeneID" id="102804902"/>
<evidence type="ECO:0000259" key="9">
    <source>
        <dbReference type="PROSITE" id="PS50893"/>
    </source>
</evidence>
<feature type="transmembrane region" description="Helical" evidence="8">
    <location>
        <begin position="758"/>
        <end position="779"/>
    </location>
</feature>
<dbReference type="Pfam" id="PF00664">
    <property type="entry name" value="ABC_membrane"/>
    <property type="match status" value="2"/>
</dbReference>
<dbReference type="InterPro" id="IPR003593">
    <property type="entry name" value="AAA+_ATPase"/>
</dbReference>
<dbReference type="InterPro" id="IPR011527">
    <property type="entry name" value="ABC1_TM_dom"/>
</dbReference>
<keyword evidence="5" id="KW-0067">ATP-binding</keyword>
<feature type="domain" description="ABC transmembrane type-1" evidence="10">
    <location>
        <begin position="3"/>
        <end position="209"/>
    </location>
</feature>
<dbReference type="SMART" id="SM00382">
    <property type="entry name" value="AAA"/>
    <property type="match status" value="2"/>
</dbReference>
<evidence type="ECO:0000256" key="6">
    <source>
        <dbReference type="ARBA" id="ARBA00022989"/>
    </source>
</evidence>
<dbReference type="PANTHER" id="PTHR24223:SF461">
    <property type="entry name" value="ATP-BINDING CASSETTE SUB-FAMILY C MEMBER SUR"/>
    <property type="match status" value="1"/>
</dbReference>